<protein>
    <submittedName>
        <fullName evidence="6">Glycosyltransferase family 2 protein</fullName>
    </submittedName>
</protein>
<dbReference type="Gene3D" id="3.90.550.10">
    <property type="entry name" value="Spore Coat Polysaccharide Biosynthesis Protein SpsA, Chain A"/>
    <property type="match status" value="1"/>
</dbReference>
<reference evidence="6 7" key="1">
    <citation type="submission" date="2019-04" db="EMBL/GenBank/DDBJ databases">
        <title>Geobacter ruber sp. nov., ferric-reducing bacteria isolated from paddy soil.</title>
        <authorList>
            <person name="Xu Z."/>
            <person name="Masuda Y."/>
            <person name="Itoh H."/>
            <person name="Senoo K."/>
        </authorList>
    </citation>
    <scope>NUCLEOTIDE SEQUENCE [LARGE SCALE GENOMIC DNA]</scope>
    <source>
        <strain evidence="6 7">Red88</strain>
    </source>
</reference>
<proteinExistence type="inferred from homology"/>
<evidence type="ECO:0000313" key="7">
    <source>
        <dbReference type="Proteomes" id="UP000324298"/>
    </source>
</evidence>
<dbReference type="Proteomes" id="UP000324298">
    <property type="component" value="Unassembled WGS sequence"/>
</dbReference>
<dbReference type="RefSeq" id="WP_149305877.1">
    <property type="nucleotide sequence ID" value="NZ_SRSD01000001.1"/>
</dbReference>
<comment type="caution">
    <text evidence="6">The sequence shown here is derived from an EMBL/GenBank/DDBJ whole genome shotgun (WGS) entry which is preliminary data.</text>
</comment>
<sequence length="497" mass="54322">MRSEQSLPAEPLVAIIIVNWNKRQCVISLLDSLRAIEYGNHLIVIVDNASTDDSIMSIREHELPALLIENSENLGGTGGFNTGMTTALRELEPTYLWLLDNDAEVLPGTLKVLVNLMESDKGIGIAGSCIMSPEDHGLIVEAGAFVGWRSGTSDPHLRYSRVDDWQGPRVMDVDSVAACSALVRAEAVRRVGIMDERYFLHWDDIDFCIRIGNAGYRVVACLDAPAFHGAEKGYSPITLYYDFRNALLFQGKHCQGWSLLVAAWNILGNYLASMTYLFLLGQRKPARYLQTALGDFLSRRFGRAATAPSELVSQAPFAASESGTQLGKCQKVVVFAVGSFDEVASAIRRVKSCGDSISVSVAVAADRAEVYRLPEVDAVITYDLFRSGLHEKIATALAILGGNFSCGVTAGGPFVVPYAFLLRRNFRFDGRTGVLGRLGVSLYTVWKLPFAIAAGKLLAVRYLFPVVSTCRSLRNEAGNYEPESAKGRQKMEESTAP</sequence>
<dbReference type="SUPFAM" id="SSF53448">
    <property type="entry name" value="Nucleotide-diphospho-sugar transferases"/>
    <property type="match status" value="1"/>
</dbReference>
<dbReference type="OrthoDB" id="9771846at2"/>
<evidence type="ECO:0000256" key="1">
    <source>
        <dbReference type="ARBA" id="ARBA00006739"/>
    </source>
</evidence>
<evidence type="ECO:0000256" key="2">
    <source>
        <dbReference type="ARBA" id="ARBA00022676"/>
    </source>
</evidence>
<keyword evidence="3 6" id="KW-0808">Transferase</keyword>
<accession>A0A5A9XQ82</accession>
<organism evidence="6 7">
    <name type="scientific">Oryzomonas rubra</name>
    <dbReference type="NCBI Taxonomy" id="2509454"/>
    <lineage>
        <taxon>Bacteria</taxon>
        <taxon>Pseudomonadati</taxon>
        <taxon>Thermodesulfobacteriota</taxon>
        <taxon>Desulfuromonadia</taxon>
        <taxon>Geobacterales</taxon>
        <taxon>Geobacteraceae</taxon>
        <taxon>Oryzomonas</taxon>
    </lineage>
</organism>
<evidence type="ECO:0000256" key="4">
    <source>
        <dbReference type="SAM" id="Phobius"/>
    </source>
</evidence>
<keyword evidence="7" id="KW-1185">Reference proteome</keyword>
<dbReference type="Pfam" id="PF00535">
    <property type="entry name" value="Glycos_transf_2"/>
    <property type="match status" value="1"/>
</dbReference>
<evidence type="ECO:0000313" key="6">
    <source>
        <dbReference type="EMBL" id="KAA0895297.1"/>
    </source>
</evidence>
<feature type="transmembrane region" description="Helical" evidence="4">
    <location>
        <begin position="396"/>
        <end position="420"/>
    </location>
</feature>
<dbReference type="CDD" id="cd04186">
    <property type="entry name" value="GT_2_like_c"/>
    <property type="match status" value="1"/>
</dbReference>
<dbReference type="InterPro" id="IPR029044">
    <property type="entry name" value="Nucleotide-diphossugar_trans"/>
</dbReference>
<feature type="transmembrane region" description="Helical" evidence="4">
    <location>
        <begin position="440"/>
        <end position="464"/>
    </location>
</feature>
<feature type="transmembrane region" description="Helical" evidence="4">
    <location>
        <begin position="257"/>
        <end position="279"/>
    </location>
</feature>
<evidence type="ECO:0000259" key="5">
    <source>
        <dbReference type="Pfam" id="PF00535"/>
    </source>
</evidence>
<dbReference type="PANTHER" id="PTHR43179">
    <property type="entry name" value="RHAMNOSYLTRANSFERASE WBBL"/>
    <property type="match status" value="1"/>
</dbReference>
<dbReference type="PANTHER" id="PTHR43179:SF12">
    <property type="entry name" value="GALACTOFURANOSYLTRANSFERASE GLFT2"/>
    <property type="match status" value="1"/>
</dbReference>
<dbReference type="GO" id="GO:0016757">
    <property type="term" value="F:glycosyltransferase activity"/>
    <property type="evidence" value="ECO:0007669"/>
    <property type="project" value="UniProtKB-KW"/>
</dbReference>
<keyword evidence="4" id="KW-1133">Transmembrane helix</keyword>
<dbReference type="InterPro" id="IPR001173">
    <property type="entry name" value="Glyco_trans_2-like"/>
</dbReference>
<name>A0A5A9XQ82_9BACT</name>
<keyword evidence="4" id="KW-0812">Transmembrane</keyword>
<keyword evidence="2" id="KW-0328">Glycosyltransferase</keyword>
<gene>
    <name evidence="6" type="ORF">ET418_01905</name>
</gene>
<evidence type="ECO:0000256" key="3">
    <source>
        <dbReference type="ARBA" id="ARBA00022679"/>
    </source>
</evidence>
<feature type="domain" description="Glycosyltransferase 2-like" evidence="5">
    <location>
        <begin position="15"/>
        <end position="143"/>
    </location>
</feature>
<dbReference type="EMBL" id="SRSD01000001">
    <property type="protein sequence ID" value="KAA0895297.1"/>
    <property type="molecule type" value="Genomic_DNA"/>
</dbReference>
<comment type="similarity">
    <text evidence="1">Belongs to the glycosyltransferase 2 family.</text>
</comment>
<keyword evidence="4" id="KW-0472">Membrane</keyword>
<dbReference type="AlphaFoldDB" id="A0A5A9XQ82"/>